<evidence type="ECO:0000313" key="3">
    <source>
        <dbReference type="Proteomes" id="UP000799777"/>
    </source>
</evidence>
<dbReference type="AlphaFoldDB" id="A0A9P4LG43"/>
<proteinExistence type="predicted"/>
<feature type="compositionally biased region" description="Basic and acidic residues" evidence="1">
    <location>
        <begin position="192"/>
        <end position="203"/>
    </location>
</feature>
<evidence type="ECO:0000313" key="2">
    <source>
        <dbReference type="EMBL" id="KAF2022859.1"/>
    </source>
</evidence>
<feature type="compositionally biased region" description="Polar residues" evidence="1">
    <location>
        <begin position="224"/>
        <end position="236"/>
    </location>
</feature>
<organism evidence="2 3">
    <name type="scientific">Setomelanomma holmii</name>
    <dbReference type="NCBI Taxonomy" id="210430"/>
    <lineage>
        <taxon>Eukaryota</taxon>
        <taxon>Fungi</taxon>
        <taxon>Dikarya</taxon>
        <taxon>Ascomycota</taxon>
        <taxon>Pezizomycotina</taxon>
        <taxon>Dothideomycetes</taxon>
        <taxon>Pleosporomycetidae</taxon>
        <taxon>Pleosporales</taxon>
        <taxon>Pleosporineae</taxon>
        <taxon>Phaeosphaeriaceae</taxon>
        <taxon>Setomelanomma</taxon>
    </lineage>
</organism>
<sequence>MHDASGGSRSLSPIRSTLAPRQTLEAARLAQQQIQEEVEQIWGSSSIHALHRLFDPQELGPANVAQMWRCHQLRPEYKDFLHRWSQASRQEIAEVEFWYAYWYQEKRILERIADQRNILLAYAEINAFGRVGVEGRLPERRDCTSRMNQFNMSVHLVALWRRGRAWLLSRISEGWRSSGRYRRLEDHNSSIVHDEKGDLHVEQDPTPPQSQNASTDGFPAYHLQPSSHGARSNEQNLLRFRRPAPPGE</sequence>
<name>A0A9P4LG43_9PLEO</name>
<keyword evidence="3" id="KW-1185">Reference proteome</keyword>
<dbReference type="EMBL" id="ML978420">
    <property type="protein sequence ID" value="KAF2022859.1"/>
    <property type="molecule type" value="Genomic_DNA"/>
</dbReference>
<accession>A0A9P4LG43</accession>
<dbReference type="Proteomes" id="UP000799777">
    <property type="component" value="Unassembled WGS sequence"/>
</dbReference>
<gene>
    <name evidence="2" type="ORF">EK21DRAFT_95378</name>
</gene>
<protein>
    <submittedName>
        <fullName evidence="2">Uncharacterized protein</fullName>
    </submittedName>
</protein>
<evidence type="ECO:0000256" key="1">
    <source>
        <dbReference type="SAM" id="MobiDB-lite"/>
    </source>
</evidence>
<comment type="caution">
    <text evidence="2">The sequence shown here is derived from an EMBL/GenBank/DDBJ whole genome shotgun (WGS) entry which is preliminary data.</text>
</comment>
<feature type="region of interest" description="Disordered" evidence="1">
    <location>
        <begin position="192"/>
        <end position="248"/>
    </location>
</feature>
<reference evidence="2" key="1">
    <citation type="journal article" date="2020" name="Stud. Mycol.">
        <title>101 Dothideomycetes genomes: a test case for predicting lifestyles and emergence of pathogens.</title>
        <authorList>
            <person name="Haridas S."/>
            <person name="Albert R."/>
            <person name="Binder M."/>
            <person name="Bloem J."/>
            <person name="Labutti K."/>
            <person name="Salamov A."/>
            <person name="Andreopoulos B."/>
            <person name="Baker S."/>
            <person name="Barry K."/>
            <person name="Bills G."/>
            <person name="Bluhm B."/>
            <person name="Cannon C."/>
            <person name="Castanera R."/>
            <person name="Culley D."/>
            <person name="Daum C."/>
            <person name="Ezra D."/>
            <person name="Gonzalez J."/>
            <person name="Henrissat B."/>
            <person name="Kuo A."/>
            <person name="Liang C."/>
            <person name="Lipzen A."/>
            <person name="Lutzoni F."/>
            <person name="Magnuson J."/>
            <person name="Mondo S."/>
            <person name="Nolan M."/>
            <person name="Ohm R."/>
            <person name="Pangilinan J."/>
            <person name="Park H.-J."/>
            <person name="Ramirez L."/>
            <person name="Alfaro M."/>
            <person name="Sun H."/>
            <person name="Tritt A."/>
            <person name="Yoshinaga Y."/>
            <person name="Zwiers L.-H."/>
            <person name="Turgeon B."/>
            <person name="Goodwin S."/>
            <person name="Spatafora J."/>
            <person name="Crous P."/>
            <person name="Grigoriev I."/>
        </authorList>
    </citation>
    <scope>NUCLEOTIDE SEQUENCE</scope>
    <source>
        <strain evidence="2">CBS 110217</strain>
    </source>
</reference>